<dbReference type="EMBL" id="AZGY01000009">
    <property type="protein sequence ID" value="KZZ95446.1"/>
    <property type="molecule type" value="Genomic_DNA"/>
</dbReference>
<sequence>MLETRYEDVYKHDAADTVYLAPASLCGVPVEKITETSPYWESSWHSLDAFLAQEEEEKARKEEYQSLKNCHPEDVAIRRKAKFHQDNMSKHVKIREIFGSHSRCHPNLLVAKRHMPIGGLCHKELMYRIACKISDLKILNDKEMLSMDAWDFIRWRISRKIEDTQSHIGQNCNDRIRTIIYKLCDESEEGPAERYQDPVMRQAVLISASIQGRLASFGNKAVKKKAAIAAQSQVKAYVTSLSSRRRAQSDVQIAHARAREEARRERRRRLASQSGGYKGVNAFRAQQTGGRPA</sequence>
<dbReference type="STRING" id="1081109.A0A168BL96"/>
<proteinExistence type="predicted"/>
<feature type="compositionally biased region" description="Polar residues" evidence="1">
    <location>
        <begin position="284"/>
        <end position="293"/>
    </location>
</feature>
<comment type="caution">
    <text evidence="2">The sequence shown here is derived from an EMBL/GenBank/DDBJ whole genome shotgun (WGS) entry which is preliminary data.</text>
</comment>
<dbReference type="AlphaFoldDB" id="A0A168BL96"/>
<keyword evidence="3" id="KW-1185">Reference proteome</keyword>
<dbReference type="OrthoDB" id="5041951at2759"/>
<protein>
    <submittedName>
        <fullName evidence="2">Uncharacterized protein</fullName>
    </submittedName>
</protein>
<evidence type="ECO:0000313" key="3">
    <source>
        <dbReference type="Proteomes" id="UP000078544"/>
    </source>
</evidence>
<name>A0A168BL96_9HYPO</name>
<organism evidence="2 3">
    <name type="scientific">Moelleriella libera RCEF 2490</name>
    <dbReference type="NCBI Taxonomy" id="1081109"/>
    <lineage>
        <taxon>Eukaryota</taxon>
        <taxon>Fungi</taxon>
        <taxon>Dikarya</taxon>
        <taxon>Ascomycota</taxon>
        <taxon>Pezizomycotina</taxon>
        <taxon>Sordariomycetes</taxon>
        <taxon>Hypocreomycetidae</taxon>
        <taxon>Hypocreales</taxon>
        <taxon>Clavicipitaceae</taxon>
        <taxon>Moelleriella</taxon>
    </lineage>
</organism>
<evidence type="ECO:0000256" key="1">
    <source>
        <dbReference type="SAM" id="MobiDB-lite"/>
    </source>
</evidence>
<accession>A0A168BL96</accession>
<dbReference type="Proteomes" id="UP000078544">
    <property type="component" value="Unassembled WGS sequence"/>
</dbReference>
<feature type="region of interest" description="Disordered" evidence="1">
    <location>
        <begin position="248"/>
        <end position="293"/>
    </location>
</feature>
<evidence type="ECO:0000313" key="2">
    <source>
        <dbReference type="EMBL" id="KZZ95446.1"/>
    </source>
</evidence>
<gene>
    <name evidence="2" type="ORF">AAL_04677</name>
</gene>
<reference evidence="2 3" key="1">
    <citation type="journal article" date="2016" name="Genome Biol. Evol.">
        <title>Divergent and convergent evolution of fungal pathogenicity.</title>
        <authorList>
            <person name="Shang Y."/>
            <person name="Xiao G."/>
            <person name="Zheng P."/>
            <person name="Cen K."/>
            <person name="Zhan S."/>
            <person name="Wang C."/>
        </authorList>
    </citation>
    <scope>NUCLEOTIDE SEQUENCE [LARGE SCALE GENOMIC DNA]</scope>
    <source>
        <strain evidence="2 3">RCEF 2490</strain>
    </source>
</reference>